<dbReference type="Gene3D" id="3.10.580.10">
    <property type="entry name" value="CBS-domain"/>
    <property type="match status" value="1"/>
</dbReference>
<evidence type="ECO:0000259" key="2">
    <source>
        <dbReference type="Pfam" id="PF08699"/>
    </source>
</evidence>
<dbReference type="Pfam" id="PF08699">
    <property type="entry name" value="ArgoL1"/>
    <property type="match status" value="1"/>
</dbReference>
<dbReference type="PANTHER" id="PTHR22891">
    <property type="entry name" value="EUKARYOTIC TRANSLATION INITIATION FACTOR 2C"/>
    <property type="match status" value="1"/>
</dbReference>
<sequence length="389" mass="43551">MRELLDKHGKTDFDDCKPAYDGRKGFYTAGALPFTSKDFPVKLIDKDETGTTIKQRECKVSMKLASRTDLKHLKDFLRSKVKEAPHETIQVLDVVLRESPSNRCTVVGRSFFSAGLDNKTEIGFGVECWKGFYQENIAVFDWCHEDCELKFVAGKGGELTHDETTIITEALDMTQKTAEDAMTPLSNVFSIDINSRLDGVHDHLPLYDILNQFQKGHGHMAVVVKCKNDVNKETAEITTAKAKFNTLEISIHSNPKPEIKEENGGNDSNSHMCLKKWEQHNGYVSKRVSSIQFRSKNCYRIKINMLPSHRSSSPGAAFASRQWSPLSSYKRTPLSSCNYTPVLRSPVSPYIQSPFIRPTLSASPGKAMPNSPAKFSGNAVYSPSSQRVM</sequence>
<gene>
    <name evidence="4" type="ORF">LWI28_008813</name>
</gene>
<name>A0AAD5NJ65_ACENE</name>
<organism evidence="4 5">
    <name type="scientific">Acer negundo</name>
    <name type="common">Box elder</name>
    <dbReference type="NCBI Taxonomy" id="4023"/>
    <lineage>
        <taxon>Eukaryota</taxon>
        <taxon>Viridiplantae</taxon>
        <taxon>Streptophyta</taxon>
        <taxon>Embryophyta</taxon>
        <taxon>Tracheophyta</taxon>
        <taxon>Spermatophyta</taxon>
        <taxon>Magnoliopsida</taxon>
        <taxon>eudicotyledons</taxon>
        <taxon>Gunneridae</taxon>
        <taxon>Pentapetalae</taxon>
        <taxon>rosids</taxon>
        <taxon>malvids</taxon>
        <taxon>Sapindales</taxon>
        <taxon>Sapindaceae</taxon>
        <taxon>Hippocastanoideae</taxon>
        <taxon>Acereae</taxon>
        <taxon>Acer</taxon>
    </lineage>
</organism>
<dbReference type="Proteomes" id="UP001064489">
    <property type="component" value="Chromosome 2"/>
</dbReference>
<dbReference type="EMBL" id="JAJSOW010000106">
    <property type="protein sequence ID" value="KAI9160512.1"/>
    <property type="molecule type" value="Genomic_DNA"/>
</dbReference>
<dbReference type="Pfam" id="PF16486">
    <property type="entry name" value="ArgoN"/>
    <property type="match status" value="1"/>
</dbReference>
<feature type="compositionally biased region" description="Polar residues" evidence="1">
    <location>
        <begin position="379"/>
        <end position="389"/>
    </location>
</feature>
<evidence type="ECO:0000313" key="4">
    <source>
        <dbReference type="EMBL" id="KAI9160512.1"/>
    </source>
</evidence>
<dbReference type="InterPro" id="IPR036085">
    <property type="entry name" value="PAZ_dom_sf"/>
</dbReference>
<reference evidence="4" key="2">
    <citation type="submission" date="2023-02" db="EMBL/GenBank/DDBJ databases">
        <authorList>
            <person name="Swenson N.G."/>
            <person name="Wegrzyn J.L."/>
            <person name="Mcevoy S.L."/>
        </authorList>
    </citation>
    <scope>NUCLEOTIDE SEQUENCE</scope>
    <source>
        <strain evidence="4">91603</strain>
        <tissue evidence="4">Leaf</tissue>
    </source>
</reference>
<evidence type="ECO:0000313" key="5">
    <source>
        <dbReference type="Proteomes" id="UP001064489"/>
    </source>
</evidence>
<feature type="domain" description="Argonaute linker 1" evidence="2">
    <location>
        <begin position="107"/>
        <end position="134"/>
    </location>
</feature>
<evidence type="ECO:0000256" key="1">
    <source>
        <dbReference type="SAM" id="MobiDB-lite"/>
    </source>
</evidence>
<protein>
    <submittedName>
        <fullName evidence="4">Uncharacterized protein</fullName>
    </submittedName>
</protein>
<dbReference type="InterPro" id="IPR046342">
    <property type="entry name" value="CBS_dom_sf"/>
</dbReference>
<proteinExistence type="predicted"/>
<evidence type="ECO:0000259" key="3">
    <source>
        <dbReference type="Pfam" id="PF16486"/>
    </source>
</evidence>
<dbReference type="InterPro" id="IPR032474">
    <property type="entry name" value="Argonaute_N"/>
</dbReference>
<keyword evidence="5" id="KW-1185">Reference proteome</keyword>
<reference evidence="4" key="1">
    <citation type="journal article" date="2022" name="Plant J.">
        <title>Strategies of tolerance reflected in two North American maple genomes.</title>
        <authorList>
            <person name="McEvoy S.L."/>
            <person name="Sezen U.U."/>
            <person name="Trouern-Trend A."/>
            <person name="McMahon S.M."/>
            <person name="Schaberg P.G."/>
            <person name="Yang J."/>
            <person name="Wegrzyn J.L."/>
            <person name="Swenson N.G."/>
        </authorList>
    </citation>
    <scope>NUCLEOTIDE SEQUENCE</scope>
    <source>
        <strain evidence="4">91603</strain>
    </source>
</reference>
<feature type="domain" description="Protein argonaute N-terminal" evidence="3">
    <location>
        <begin position="2"/>
        <end position="96"/>
    </location>
</feature>
<comment type="caution">
    <text evidence="4">The sequence shown here is derived from an EMBL/GenBank/DDBJ whole genome shotgun (WGS) entry which is preliminary data.</text>
</comment>
<dbReference type="AlphaFoldDB" id="A0AAD5NJ65"/>
<feature type="region of interest" description="Disordered" evidence="1">
    <location>
        <begin position="361"/>
        <end position="389"/>
    </location>
</feature>
<accession>A0AAD5NJ65</accession>
<dbReference type="SUPFAM" id="SSF101690">
    <property type="entry name" value="PAZ domain"/>
    <property type="match status" value="1"/>
</dbReference>
<dbReference type="InterPro" id="IPR014811">
    <property type="entry name" value="ArgoL1"/>
</dbReference>